<name>A0A1J1HUW1_9DIPT</name>
<gene>
    <name evidence="1" type="ORF">CLUMA_CG005004</name>
</gene>
<dbReference type="AlphaFoldDB" id="A0A1J1HUW1"/>
<organism evidence="1 2">
    <name type="scientific">Clunio marinus</name>
    <dbReference type="NCBI Taxonomy" id="568069"/>
    <lineage>
        <taxon>Eukaryota</taxon>
        <taxon>Metazoa</taxon>
        <taxon>Ecdysozoa</taxon>
        <taxon>Arthropoda</taxon>
        <taxon>Hexapoda</taxon>
        <taxon>Insecta</taxon>
        <taxon>Pterygota</taxon>
        <taxon>Neoptera</taxon>
        <taxon>Endopterygota</taxon>
        <taxon>Diptera</taxon>
        <taxon>Nematocera</taxon>
        <taxon>Chironomoidea</taxon>
        <taxon>Chironomidae</taxon>
        <taxon>Clunio</taxon>
    </lineage>
</organism>
<dbReference type="Proteomes" id="UP000183832">
    <property type="component" value="Unassembled WGS sequence"/>
</dbReference>
<evidence type="ECO:0000313" key="1">
    <source>
        <dbReference type="EMBL" id="CRK91330.1"/>
    </source>
</evidence>
<proteinExistence type="predicted"/>
<evidence type="ECO:0000313" key="2">
    <source>
        <dbReference type="Proteomes" id="UP000183832"/>
    </source>
</evidence>
<reference evidence="1 2" key="1">
    <citation type="submission" date="2015-04" db="EMBL/GenBank/DDBJ databases">
        <authorList>
            <person name="Syromyatnikov M.Y."/>
            <person name="Popov V.N."/>
        </authorList>
    </citation>
    <scope>NUCLEOTIDE SEQUENCE [LARGE SCALE GENOMIC DNA]</scope>
</reference>
<sequence>MSCKSMKRHKLSALQFNSFIIVKYVTFNYNIYKAFASETFSLSNKIEKVSVSEKVNCEVDTTEHNLVVKSGKTRERRKRKF</sequence>
<keyword evidence="2" id="KW-1185">Reference proteome</keyword>
<dbReference type="EMBL" id="CVRI01000020">
    <property type="protein sequence ID" value="CRK91330.1"/>
    <property type="molecule type" value="Genomic_DNA"/>
</dbReference>
<accession>A0A1J1HUW1</accession>
<protein>
    <submittedName>
        <fullName evidence="1">CLUMA_CG005004, isoform A</fullName>
    </submittedName>
</protein>